<protein>
    <submittedName>
        <fullName evidence="2">Uncharacterized protein</fullName>
    </submittedName>
</protein>
<comment type="caution">
    <text evidence="2">The sequence shown here is derived from an EMBL/GenBank/DDBJ whole genome shotgun (WGS) entry which is preliminary data.</text>
</comment>
<name>A0AAW2NQQ8_SESRA</name>
<organism evidence="2">
    <name type="scientific">Sesamum radiatum</name>
    <name type="common">Black benniseed</name>
    <dbReference type="NCBI Taxonomy" id="300843"/>
    <lineage>
        <taxon>Eukaryota</taxon>
        <taxon>Viridiplantae</taxon>
        <taxon>Streptophyta</taxon>
        <taxon>Embryophyta</taxon>
        <taxon>Tracheophyta</taxon>
        <taxon>Spermatophyta</taxon>
        <taxon>Magnoliopsida</taxon>
        <taxon>eudicotyledons</taxon>
        <taxon>Gunneridae</taxon>
        <taxon>Pentapetalae</taxon>
        <taxon>asterids</taxon>
        <taxon>lamiids</taxon>
        <taxon>Lamiales</taxon>
        <taxon>Pedaliaceae</taxon>
        <taxon>Sesamum</taxon>
    </lineage>
</organism>
<evidence type="ECO:0000256" key="1">
    <source>
        <dbReference type="SAM" id="MobiDB-lite"/>
    </source>
</evidence>
<accession>A0AAW2NQQ8</accession>
<evidence type="ECO:0000313" key="2">
    <source>
        <dbReference type="EMBL" id="KAL0345763.1"/>
    </source>
</evidence>
<reference evidence="2" key="1">
    <citation type="submission" date="2020-06" db="EMBL/GenBank/DDBJ databases">
        <authorList>
            <person name="Li T."/>
            <person name="Hu X."/>
            <person name="Zhang T."/>
            <person name="Song X."/>
            <person name="Zhang H."/>
            <person name="Dai N."/>
            <person name="Sheng W."/>
            <person name="Hou X."/>
            <person name="Wei L."/>
        </authorList>
    </citation>
    <scope>NUCLEOTIDE SEQUENCE</scope>
    <source>
        <strain evidence="2">G02</strain>
        <tissue evidence="2">Leaf</tissue>
    </source>
</reference>
<sequence length="107" mass="12500">MIQGFSVREHRVMMLSLVEKLKDLQTDFEGDETYVDMILQSLLPSFYQFIINYNMNRLEKSFHEFANMLVQYKAIIENFATSVLMGEASTSKAKSKDRCRTQEDEEG</sequence>
<feature type="compositionally biased region" description="Basic and acidic residues" evidence="1">
    <location>
        <begin position="94"/>
        <end position="107"/>
    </location>
</feature>
<reference evidence="2" key="2">
    <citation type="journal article" date="2024" name="Plant">
        <title>Genomic evolution and insights into agronomic trait innovations of Sesamum species.</title>
        <authorList>
            <person name="Miao H."/>
            <person name="Wang L."/>
            <person name="Qu L."/>
            <person name="Liu H."/>
            <person name="Sun Y."/>
            <person name="Le M."/>
            <person name="Wang Q."/>
            <person name="Wei S."/>
            <person name="Zheng Y."/>
            <person name="Lin W."/>
            <person name="Duan Y."/>
            <person name="Cao H."/>
            <person name="Xiong S."/>
            <person name="Wang X."/>
            <person name="Wei L."/>
            <person name="Li C."/>
            <person name="Ma Q."/>
            <person name="Ju M."/>
            <person name="Zhao R."/>
            <person name="Li G."/>
            <person name="Mu C."/>
            <person name="Tian Q."/>
            <person name="Mei H."/>
            <person name="Zhang T."/>
            <person name="Gao T."/>
            <person name="Zhang H."/>
        </authorList>
    </citation>
    <scope>NUCLEOTIDE SEQUENCE</scope>
    <source>
        <strain evidence="2">G02</strain>
    </source>
</reference>
<dbReference type="AlphaFoldDB" id="A0AAW2NQQ8"/>
<feature type="region of interest" description="Disordered" evidence="1">
    <location>
        <begin position="87"/>
        <end position="107"/>
    </location>
</feature>
<proteinExistence type="predicted"/>
<gene>
    <name evidence="2" type="ORF">Sradi_4407600</name>
</gene>
<dbReference type="EMBL" id="JACGWJ010000019">
    <property type="protein sequence ID" value="KAL0345763.1"/>
    <property type="molecule type" value="Genomic_DNA"/>
</dbReference>